<evidence type="ECO:0000313" key="3">
    <source>
        <dbReference type="EMBL" id="SPQ93741.1"/>
    </source>
</evidence>
<evidence type="ECO:0000313" key="4">
    <source>
        <dbReference type="Proteomes" id="UP000039324"/>
    </source>
</evidence>
<geneLocation type="mitochondrion" evidence="3"/>
<name>A0A0G4J497_PLABS</name>
<dbReference type="InterPro" id="IPR017208">
    <property type="entry name" value="UCP037442_abhydr"/>
</dbReference>
<organism evidence="2 4">
    <name type="scientific">Plasmodiophora brassicae</name>
    <name type="common">Clubroot disease agent</name>
    <dbReference type="NCBI Taxonomy" id="37360"/>
    <lineage>
        <taxon>Eukaryota</taxon>
        <taxon>Sar</taxon>
        <taxon>Rhizaria</taxon>
        <taxon>Endomyxa</taxon>
        <taxon>Phytomyxea</taxon>
        <taxon>Plasmodiophorida</taxon>
        <taxon>Plasmodiophoridae</taxon>
        <taxon>Plasmodiophora</taxon>
    </lineage>
</organism>
<dbReference type="PIRSF" id="PIRSF037442">
    <property type="entry name" value="UCP037442_abhydr"/>
    <property type="match status" value="1"/>
</dbReference>
<dbReference type="AlphaFoldDB" id="A0A0G4J497"/>
<proteinExistence type="predicted"/>
<dbReference type="OMA" id="AQFAYWR"/>
<dbReference type="Proteomes" id="UP000039324">
    <property type="component" value="Unassembled WGS sequence"/>
</dbReference>
<reference evidence="3 5" key="2">
    <citation type="submission" date="2018-03" db="EMBL/GenBank/DDBJ databases">
        <authorList>
            <person name="Fogelqvist J."/>
        </authorList>
    </citation>
    <scope>NUCLEOTIDE SEQUENCE [LARGE SCALE GENOMIC DNA]</scope>
</reference>
<dbReference type="InterPro" id="IPR000073">
    <property type="entry name" value="AB_hydrolase_1"/>
</dbReference>
<protein>
    <recommendedName>
        <fullName evidence="1">AB hydrolase-1 domain-containing protein</fullName>
    </recommendedName>
</protein>
<accession>A0A0G4J497</accession>
<reference evidence="2 4" key="1">
    <citation type="submission" date="2015-02" db="EMBL/GenBank/DDBJ databases">
        <authorList>
            <person name="Chooi Y.-H."/>
        </authorList>
    </citation>
    <scope>NUCLEOTIDE SEQUENCE [LARGE SCALE GENOMIC DNA]</scope>
    <source>
        <strain evidence="2">E3</strain>
    </source>
</reference>
<dbReference type="Pfam" id="PF12697">
    <property type="entry name" value="Abhydrolase_6"/>
    <property type="match status" value="1"/>
</dbReference>
<gene>
    <name evidence="2" type="ORF">PBRA_008916</name>
    <name evidence="3" type="ORF">PLBR_LOCUS956</name>
</gene>
<dbReference type="InterPro" id="IPR029058">
    <property type="entry name" value="AB_hydrolase_fold"/>
</dbReference>
<dbReference type="Proteomes" id="UP000290189">
    <property type="component" value="Unassembled WGS sequence"/>
</dbReference>
<dbReference type="EMBL" id="OVEO01000001">
    <property type="protein sequence ID" value="SPQ93741.1"/>
    <property type="molecule type" value="Genomic_DNA"/>
</dbReference>
<keyword evidence="4" id="KW-1185">Reference proteome</keyword>
<dbReference type="Gene3D" id="3.40.50.1820">
    <property type="entry name" value="alpha/beta hydrolase"/>
    <property type="match status" value="1"/>
</dbReference>
<sequence length="332" mass="36361">MSAAGTPTSPAVSELTIAALNDGFPIKATLFAPSPSGAAGPAVLVSAATGVPRTFYAAFAQYLAERHGCAVLTYDYRGHGDSLPAAVGTQHPLSRLQHIHIHKEWAQNDQAAAVKHLHESFPGRPVVLVGQSVGCHIAPLNPLRHLVSRYVFISANNAYWGYSTSRLLTYSFPWLVETTSVVVAPWRPADRYFPARRFGLCDDLPLGIARDWAKWTRYPEYCTVEPDVKELYARFDPGQGNAIAIGFTDDDFCAGRVAFDSWLRLVPRMQAPLIYLHPQQVGLKDVGHMGFFKKCCQEGAWEPVAQFIVAGVEPRFSSVPAGQPSEKARAKL</sequence>
<dbReference type="EMBL" id="CDSF01000124">
    <property type="protein sequence ID" value="CEP02332.1"/>
    <property type="molecule type" value="Genomic_DNA"/>
</dbReference>
<dbReference type="OrthoDB" id="2107915at2759"/>
<dbReference type="SUPFAM" id="SSF53474">
    <property type="entry name" value="alpha/beta-Hydrolases"/>
    <property type="match status" value="1"/>
</dbReference>
<evidence type="ECO:0000313" key="2">
    <source>
        <dbReference type="EMBL" id="CEP02332.1"/>
    </source>
</evidence>
<keyword evidence="3" id="KW-0496">Mitochondrion</keyword>
<evidence type="ECO:0000313" key="5">
    <source>
        <dbReference type="Proteomes" id="UP000290189"/>
    </source>
</evidence>
<feature type="domain" description="AB hydrolase-1" evidence="1">
    <location>
        <begin position="43"/>
        <end position="292"/>
    </location>
</feature>
<evidence type="ECO:0000259" key="1">
    <source>
        <dbReference type="Pfam" id="PF12697"/>
    </source>
</evidence>